<sequence length="183" mass="21122">MSGAICGKDRVPVKSGFRSFYGMIFTICLAIAGGIFWYGNQLVLRITPDDNQKTFSFTTFIGDKWHYKYIHSVEKTPCEEYFVINGANDMVMLYTRYEDFGVGLPFWASEGKFTTTDDGHFIMEMNRPFKSVAFRTAKQAKASLYYAGKEIPLYKLYKSGSLVKISVDKRYRNWFGFERGKDK</sequence>
<keyword evidence="1" id="KW-0472">Membrane</keyword>
<name>A0A644TJH1_9ZZZZ</name>
<protein>
    <recommendedName>
        <fullName evidence="3">DUF1850 domain-containing protein</fullName>
    </recommendedName>
</protein>
<dbReference type="Pfam" id="PF08905">
    <property type="entry name" value="DUF1850"/>
    <property type="match status" value="1"/>
</dbReference>
<organism evidence="2">
    <name type="scientific">bioreactor metagenome</name>
    <dbReference type="NCBI Taxonomy" id="1076179"/>
    <lineage>
        <taxon>unclassified sequences</taxon>
        <taxon>metagenomes</taxon>
        <taxon>ecological metagenomes</taxon>
    </lineage>
</organism>
<dbReference type="InterPro" id="IPR015001">
    <property type="entry name" value="DUF1850"/>
</dbReference>
<keyword evidence="1" id="KW-0812">Transmembrane</keyword>
<evidence type="ECO:0000313" key="2">
    <source>
        <dbReference type="EMBL" id="MPL67050.1"/>
    </source>
</evidence>
<gene>
    <name evidence="2" type="ORF">SDC9_12740</name>
</gene>
<comment type="caution">
    <text evidence="2">The sequence shown here is derived from an EMBL/GenBank/DDBJ whole genome shotgun (WGS) entry which is preliminary data.</text>
</comment>
<feature type="transmembrane region" description="Helical" evidence="1">
    <location>
        <begin position="20"/>
        <end position="39"/>
    </location>
</feature>
<dbReference type="EMBL" id="VSSQ01000035">
    <property type="protein sequence ID" value="MPL67050.1"/>
    <property type="molecule type" value="Genomic_DNA"/>
</dbReference>
<dbReference type="AlphaFoldDB" id="A0A644TJH1"/>
<keyword evidence="1" id="KW-1133">Transmembrane helix</keyword>
<accession>A0A644TJH1</accession>
<evidence type="ECO:0008006" key="3">
    <source>
        <dbReference type="Google" id="ProtNLM"/>
    </source>
</evidence>
<proteinExistence type="predicted"/>
<evidence type="ECO:0000256" key="1">
    <source>
        <dbReference type="SAM" id="Phobius"/>
    </source>
</evidence>
<reference evidence="2" key="1">
    <citation type="submission" date="2019-08" db="EMBL/GenBank/DDBJ databases">
        <authorList>
            <person name="Kucharzyk K."/>
            <person name="Murdoch R.W."/>
            <person name="Higgins S."/>
            <person name="Loffler F."/>
        </authorList>
    </citation>
    <scope>NUCLEOTIDE SEQUENCE</scope>
</reference>